<dbReference type="VEuPathDB" id="MicrosporidiaDB:VICG_00298"/>
<proteinExistence type="predicted"/>
<evidence type="ECO:0000256" key="1">
    <source>
        <dbReference type="SAM" id="Phobius"/>
    </source>
</evidence>
<keyword evidence="3" id="KW-1185">Reference proteome</keyword>
<gene>
    <name evidence="2" type="ORF">VICG_00298</name>
</gene>
<dbReference type="HOGENOM" id="CLU_694841_0_0_1"/>
<dbReference type="EMBL" id="JH370131">
    <property type="protein sequence ID" value="ELA42546.1"/>
    <property type="molecule type" value="Genomic_DNA"/>
</dbReference>
<keyword evidence="1" id="KW-0472">Membrane</keyword>
<dbReference type="PANTHER" id="PTHR12286">
    <property type="entry name" value="SACCHAROPINE DEHYDROGENASE-LIKE OXIDOREDUCTASE"/>
    <property type="match status" value="1"/>
</dbReference>
<dbReference type="GO" id="GO:0009247">
    <property type="term" value="P:glycolipid biosynthetic process"/>
    <property type="evidence" value="ECO:0007669"/>
    <property type="project" value="TreeGrafter"/>
</dbReference>
<dbReference type="GeneID" id="19881016"/>
<evidence type="ECO:0008006" key="4">
    <source>
        <dbReference type="Google" id="ProtNLM"/>
    </source>
</evidence>
<dbReference type="InterPro" id="IPR051276">
    <property type="entry name" value="Saccharopine_DH-like_oxidrdct"/>
</dbReference>
<dbReference type="GO" id="GO:0005739">
    <property type="term" value="C:mitochondrion"/>
    <property type="evidence" value="ECO:0007669"/>
    <property type="project" value="TreeGrafter"/>
</dbReference>
<dbReference type="OrthoDB" id="10268090at2759"/>
<organism evidence="2 3">
    <name type="scientific">Vittaforma corneae (strain ATCC 50505)</name>
    <name type="common">Microsporidian parasite</name>
    <name type="synonym">Nosema corneum</name>
    <dbReference type="NCBI Taxonomy" id="993615"/>
    <lineage>
        <taxon>Eukaryota</taxon>
        <taxon>Fungi</taxon>
        <taxon>Fungi incertae sedis</taxon>
        <taxon>Microsporidia</taxon>
        <taxon>Nosematidae</taxon>
        <taxon>Vittaforma</taxon>
    </lineage>
</organism>
<dbReference type="GO" id="GO:0005811">
    <property type="term" value="C:lipid droplet"/>
    <property type="evidence" value="ECO:0007669"/>
    <property type="project" value="TreeGrafter"/>
</dbReference>
<dbReference type="RefSeq" id="XP_007603751.1">
    <property type="nucleotide sequence ID" value="XM_007603689.1"/>
</dbReference>
<dbReference type="AlphaFoldDB" id="L2GNY2"/>
<dbReference type="Proteomes" id="UP000011082">
    <property type="component" value="Unassembled WGS sequence"/>
</dbReference>
<dbReference type="GO" id="GO:0005886">
    <property type="term" value="C:plasma membrane"/>
    <property type="evidence" value="ECO:0007669"/>
    <property type="project" value="TreeGrafter"/>
</dbReference>
<accession>L2GNY2</accession>
<dbReference type="PANTHER" id="PTHR12286:SF5">
    <property type="entry name" value="SACCHAROPINE DEHYDROGENASE-LIKE OXIDOREDUCTASE"/>
    <property type="match status" value="1"/>
</dbReference>
<evidence type="ECO:0000313" key="2">
    <source>
        <dbReference type="EMBL" id="ELA42546.1"/>
    </source>
</evidence>
<feature type="transmembrane region" description="Helical" evidence="1">
    <location>
        <begin position="274"/>
        <end position="293"/>
    </location>
</feature>
<keyword evidence="1" id="KW-0812">Transmembrane</keyword>
<protein>
    <recommendedName>
        <fullName evidence="4">Saccharopine dehydrogenase-like C-terminal domain-containing protein</fullName>
    </recommendedName>
</protein>
<keyword evidence="1" id="KW-1133">Transmembrane helix</keyword>
<dbReference type="InParanoid" id="L2GNY2"/>
<sequence length="397" mass="44369">MIKSDSPKGDTISAEEDQITVRKFPKGSKFGVREFDIILYSLGVVPYSIIREFESLPLRIAVSLHNSTEPDHSGYISTSQPLPAHCFQGKPLGDEKADLPTMLQTIECPLSQIQNITSKASLMINLSADSLVTVKTIIEACIATSTNYADCCTNIEVIKQIFACYGRDTSIKVIQGCAHIPFLIDLGVFSLGKIHEVKEVEATVVCSRECSTFGHAILAYESNTFNSLRYNYETQAYEILLHDPTDFILTKSRHYFRKKGISHARSSAYVSIRYIFVFLIYFFIVSMFSHFTITKKYISLYKKARAGVGSNVSSSIAKIIFSGNATKHDKHVKMTITASKQKNDISAICLSQIAATLIEDTVVSETGVLTPAIALHETRIIERLAYKHIKFQYFYSE</sequence>
<reference evidence="3" key="1">
    <citation type="submission" date="2011-05" db="EMBL/GenBank/DDBJ databases">
        <title>The genome sequence of Vittaforma corneae strain ATCC 50505.</title>
        <authorList>
            <consortium name="The Broad Institute Genome Sequencing Platform"/>
            <person name="Cuomo C."/>
            <person name="Didier E."/>
            <person name="Bowers L."/>
            <person name="Young S.K."/>
            <person name="Zeng Q."/>
            <person name="Gargeya S."/>
            <person name="Fitzgerald M."/>
            <person name="Haas B."/>
            <person name="Abouelleil A."/>
            <person name="Alvarado L."/>
            <person name="Arachchi H.M."/>
            <person name="Berlin A."/>
            <person name="Chapman S.B."/>
            <person name="Gearin G."/>
            <person name="Goldberg J."/>
            <person name="Griggs A."/>
            <person name="Gujja S."/>
            <person name="Hansen M."/>
            <person name="Heiman D."/>
            <person name="Howarth C."/>
            <person name="Larimer J."/>
            <person name="Lui A."/>
            <person name="MacDonald P.J.P."/>
            <person name="McCowen C."/>
            <person name="Montmayeur A."/>
            <person name="Murphy C."/>
            <person name="Neiman D."/>
            <person name="Pearson M."/>
            <person name="Priest M."/>
            <person name="Roberts A."/>
            <person name="Saif S."/>
            <person name="Shea T."/>
            <person name="Sisk P."/>
            <person name="Stolte C."/>
            <person name="Sykes S."/>
            <person name="Wortman J."/>
            <person name="Nusbaum C."/>
            <person name="Birren B."/>
        </authorList>
    </citation>
    <scope>NUCLEOTIDE SEQUENCE [LARGE SCALE GENOMIC DNA]</scope>
    <source>
        <strain evidence="3">ATCC 50505</strain>
    </source>
</reference>
<evidence type="ECO:0000313" key="3">
    <source>
        <dbReference type="Proteomes" id="UP000011082"/>
    </source>
</evidence>
<name>L2GNY2_VITCO</name>